<dbReference type="InterPro" id="IPR001482">
    <property type="entry name" value="T2SS/T4SS_dom"/>
</dbReference>
<dbReference type="FunFam" id="3.40.50.300:FF:000398">
    <property type="entry name" value="Type IV pilus assembly ATPase PilB"/>
    <property type="match status" value="1"/>
</dbReference>
<evidence type="ECO:0000256" key="2">
    <source>
        <dbReference type="ARBA" id="ARBA00022741"/>
    </source>
</evidence>
<dbReference type="Pfam" id="PF05157">
    <property type="entry name" value="MshEN"/>
    <property type="match status" value="1"/>
</dbReference>
<keyword evidence="2" id="KW-0547">Nucleotide-binding</keyword>
<dbReference type="Gene3D" id="3.30.300.160">
    <property type="entry name" value="Type II secretion system, protein E, N-terminal domain"/>
    <property type="match status" value="1"/>
</dbReference>
<reference evidence="5 6" key="1">
    <citation type="submission" date="2019-06" db="EMBL/GenBank/DDBJ databases">
        <title>Desulfobotulus mexicanus sp. nov., a novel sulfate-reducing bacterium isolated from the sediment of an alkaline crater lake in Mexico.</title>
        <authorList>
            <person name="Hirschler-Rea A."/>
        </authorList>
    </citation>
    <scope>NUCLEOTIDE SEQUENCE [LARGE SCALE GENOMIC DNA]</scope>
    <source>
        <strain evidence="5 6">PAR22N</strain>
    </source>
</reference>
<dbReference type="GO" id="GO:0005886">
    <property type="term" value="C:plasma membrane"/>
    <property type="evidence" value="ECO:0007669"/>
    <property type="project" value="TreeGrafter"/>
</dbReference>
<dbReference type="RefSeq" id="WP_139450055.1">
    <property type="nucleotide sequence ID" value="NZ_VDMB01000019.1"/>
</dbReference>
<dbReference type="Gene3D" id="3.40.50.300">
    <property type="entry name" value="P-loop containing nucleotide triphosphate hydrolases"/>
    <property type="match status" value="1"/>
</dbReference>
<dbReference type="SUPFAM" id="SSF160246">
    <property type="entry name" value="EspE N-terminal domain-like"/>
    <property type="match status" value="1"/>
</dbReference>
<evidence type="ECO:0000256" key="1">
    <source>
        <dbReference type="ARBA" id="ARBA00006611"/>
    </source>
</evidence>
<proteinExistence type="inferred from homology"/>
<accession>A0A5S5MDQ2</accession>
<evidence type="ECO:0000256" key="3">
    <source>
        <dbReference type="ARBA" id="ARBA00022840"/>
    </source>
</evidence>
<name>A0A5S5MDQ2_9BACT</name>
<evidence type="ECO:0000259" key="4">
    <source>
        <dbReference type="PROSITE" id="PS00662"/>
    </source>
</evidence>
<dbReference type="Pfam" id="PF00437">
    <property type="entry name" value="T2SSE"/>
    <property type="match status" value="1"/>
</dbReference>
<feature type="domain" description="Bacterial type II secretion system protein E" evidence="4">
    <location>
        <begin position="381"/>
        <end position="395"/>
    </location>
</feature>
<keyword evidence="3" id="KW-0067">ATP-binding</keyword>
<evidence type="ECO:0000313" key="6">
    <source>
        <dbReference type="Proteomes" id="UP000321899"/>
    </source>
</evidence>
<dbReference type="CDD" id="cd01129">
    <property type="entry name" value="PulE-GspE-like"/>
    <property type="match status" value="1"/>
</dbReference>
<keyword evidence="6" id="KW-1185">Reference proteome</keyword>
<dbReference type="OrthoDB" id="9805147at2"/>
<dbReference type="GO" id="GO:0005524">
    <property type="term" value="F:ATP binding"/>
    <property type="evidence" value="ECO:0007669"/>
    <property type="project" value="UniProtKB-KW"/>
</dbReference>
<dbReference type="PROSITE" id="PS00662">
    <property type="entry name" value="T2SP_E"/>
    <property type="match status" value="1"/>
</dbReference>
<dbReference type="EMBL" id="VDMB01000019">
    <property type="protein sequence ID" value="TYT73858.1"/>
    <property type="molecule type" value="Genomic_DNA"/>
</dbReference>
<dbReference type="PANTHER" id="PTHR30258">
    <property type="entry name" value="TYPE II SECRETION SYSTEM PROTEIN GSPE-RELATED"/>
    <property type="match status" value="1"/>
</dbReference>
<dbReference type="InterPro" id="IPR007831">
    <property type="entry name" value="T2SS_GspE_N"/>
</dbReference>
<dbReference type="SUPFAM" id="SSF52540">
    <property type="entry name" value="P-loop containing nucleoside triphosphate hydrolases"/>
    <property type="match status" value="1"/>
</dbReference>
<comment type="caution">
    <text evidence="5">The sequence shown here is derived from an EMBL/GenBank/DDBJ whole genome shotgun (WGS) entry which is preliminary data.</text>
</comment>
<dbReference type="PANTHER" id="PTHR30258:SF1">
    <property type="entry name" value="PROTEIN TRANSPORT PROTEIN HOFB HOMOLOG"/>
    <property type="match status" value="1"/>
</dbReference>
<sequence>MNNPAFVKKVVEFGFLTEDDAQNLREKFQGNDLEILSFLHKGGVSSKGFLGKLWGDAIGYAYVDLVKSIFQPDAIAMIKRDLAIQKKIIPLYRLGSALTVATAEPQDLGLLEMVSKVAGLPISPVFAFLEDIEDAIQIQYQSKESVEEFINKISENSLFKGTSKITDEQLKKIAGDKAVVDFTNGVILLGIKERATDIHIDPAEELVRIRFRIDGLLQTRLKMDLSLLAPVLSRLKVMAGLDITERRRPQDGRISLKLKNRSIDIRFSSAPAIAGEKVVMRLLGQLAVREIPSIEDLDFSNRTFRHIEAVTSSPNGVFLVTGPTGSGKTTTLFSVLKRLNTDEINIMTVEDPVEYRLEGVNQVQANSAIGLDFAAVLRSFLRQDPDVMLVGEIRDLETARIACQAALTGHMVLSTLHSNTALQATTRLMDIGVPSYIVSPSLLGVMSQRLVRRICEGCKESYTLSDAEADRYFIREEGEKVVFYKGKGCVRCNFTGYLGRLALHEVFLITNDIRDLVSRNASLVEIEATAKNEGFRGIYHDGLKKVLRGMTTIDEVNRVIDKAVVLD</sequence>
<dbReference type="Gene3D" id="3.30.450.90">
    <property type="match status" value="1"/>
</dbReference>
<dbReference type="GO" id="GO:0016887">
    <property type="term" value="F:ATP hydrolysis activity"/>
    <property type="evidence" value="ECO:0007669"/>
    <property type="project" value="TreeGrafter"/>
</dbReference>
<dbReference type="AlphaFoldDB" id="A0A5S5MDQ2"/>
<dbReference type="InterPro" id="IPR037257">
    <property type="entry name" value="T2SS_E_N_sf"/>
</dbReference>
<organism evidence="5 6">
    <name type="scientific">Desulfobotulus mexicanus</name>
    <dbReference type="NCBI Taxonomy" id="2586642"/>
    <lineage>
        <taxon>Bacteria</taxon>
        <taxon>Pseudomonadati</taxon>
        <taxon>Thermodesulfobacteriota</taxon>
        <taxon>Desulfobacteria</taxon>
        <taxon>Desulfobacterales</taxon>
        <taxon>Desulfobacteraceae</taxon>
        <taxon>Desulfobotulus</taxon>
    </lineage>
</organism>
<dbReference type="InterPro" id="IPR027417">
    <property type="entry name" value="P-loop_NTPase"/>
</dbReference>
<gene>
    <name evidence="5" type="ORF">FIM25_13055</name>
</gene>
<evidence type="ECO:0000313" key="5">
    <source>
        <dbReference type="EMBL" id="TYT73858.1"/>
    </source>
</evidence>
<protein>
    <submittedName>
        <fullName evidence="5">Type II/IV secretion system protein</fullName>
    </submittedName>
</protein>
<comment type="similarity">
    <text evidence="1">Belongs to the GSP E family.</text>
</comment>
<dbReference type="Proteomes" id="UP000321899">
    <property type="component" value="Unassembled WGS sequence"/>
</dbReference>